<dbReference type="PANTHER" id="PTHR43320:SF2">
    <property type="entry name" value="2-DEHYDRO-3-DEOXYGLUCONOKINASE_2-DEHYDRO-3-DEOXYGALACTONOKINASE"/>
    <property type="match status" value="1"/>
</dbReference>
<keyword evidence="3 5" id="KW-0418">Kinase</keyword>
<dbReference type="Proteomes" id="UP000315724">
    <property type="component" value="Chromosome"/>
</dbReference>
<evidence type="ECO:0000256" key="3">
    <source>
        <dbReference type="ARBA" id="ARBA00022777"/>
    </source>
</evidence>
<accession>A0A517QP10</accession>
<dbReference type="Gene3D" id="3.40.1190.20">
    <property type="match status" value="1"/>
</dbReference>
<dbReference type="RefSeq" id="WP_197441656.1">
    <property type="nucleotide sequence ID" value="NZ_CP036267.1"/>
</dbReference>
<dbReference type="CDD" id="cd01166">
    <property type="entry name" value="KdgK"/>
    <property type="match status" value="1"/>
</dbReference>
<proteinExistence type="inferred from homology"/>
<dbReference type="KEGG" id="tpol:Mal48_26190"/>
<protein>
    <submittedName>
        <fullName evidence="5">2-dehydro-3-deoxygluconokinase</fullName>
        <ecNumber evidence="5">2.7.1.45</ecNumber>
    </submittedName>
</protein>
<dbReference type="GO" id="GO:0008673">
    <property type="term" value="F:2-dehydro-3-deoxygluconokinase activity"/>
    <property type="evidence" value="ECO:0007669"/>
    <property type="project" value="UniProtKB-EC"/>
</dbReference>
<keyword evidence="6" id="KW-1185">Reference proteome</keyword>
<feature type="domain" description="Carbohydrate kinase PfkB" evidence="4">
    <location>
        <begin position="9"/>
        <end position="302"/>
    </location>
</feature>
<dbReference type="InterPro" id="IPR052700">
    <property type="entry name" value="Carb_kinase_PfkB-like"/>
</dbReference>
<organism evidence="5 6">
    <name type="scientific">Thalassoglobus polymorphus</name>
    <dbReference type="NCBI Taxonomy" id="2527994"/>
    <lineage>
        <taxon>Bacteria</taxon>
        <taxon>Pseudomonadati</taxon>
        <taxon>Planctomycetota</taxon>
        <taxon>Planctomycetia</taxon>
        <taxon>Planctomycetales</taxon>
        <taxon>Planctomycetaceae</taxon>
        <taxon>Thalassoglobus</taxon>
    </lineage>
</organism>
<reference evidence="5 6" key="1">
    <citation type="submission" date="2019-02" db="EMBL/GenBank/DDBJ databases">
        <title>Deep-cultivation of Planctomycetes and their phenomic and genomic characterization uncovers novel biology.</title>
        <authorList>
            <person name="Wiegand S."/>
            <person name="Jogler M."/>
            <person name="Boedeker C."/>
            <person name="Pinto D."/>
            <person name="Vollmers J."/>
            <person name="Rivas-Marin E."/>
            <person name="Kohn T."/>
            <person name="Peeters S.H."/>
            <person name="Heuer A."/>
            <person name="Rast P."/>
            <person name="Oberbeckmann S."/>
            <person name="Bunk B."/>
            <person name="Jeske O."/>
            <person name="Meyerdierks A."/>
            <person name="Storesund J.E."/>
            <person name="Kallscheuer N."/>
            <person name="Luecker S."/>
            <person name="Lage O.M."/>
            <person name="Pohl T."/>
            <person name="Merkel B.J."/>
            <person name="Hornburger P."/>
            <person name="Mueller R.-W."/>
            <person name="Bruemmer F."/>
            <person name="Labrenz M."/>
            <person name="Spormann A.M."/>
            <person name="Op den Camp H."/>
            <person name="Overmann J."/>
            <person name="Amann R."/>
            <person name="Jetten M.S.M."/>
            <person name="Mascher T."/>
            <person name="Medema M.H."/>
            <person name="Devos D.P."/>
            <person name="Kaster A.-K."/>
            <person name="Ovreas L."/>
            <person name="Rohde M."/>
            <person name="Galperin M.Y."/>
            <person name="Jogler C."/>
        </authorList>
    </citation>
    <scope>NUCLEOTIDE SEQUENCE [LARGE SCALE GENOMIC DNA]</scope>
    <source>
        <strain evidence="5 6">Mal48</strain>
    </source>
</reference>
<evidence type="ECO:0000256" key="2">
    <source>
        <dbReference type="ARBA" id="ARBA00022679"/>
    </source>
</evidence>
<dbReference type="SUPFAM" id="SSF53613">
    <property type="entry name" value="Ribokinase-like"/>
    <property type="match status" value="1"/>
</dbReference>
<evidence type="ECO:0000259" key="4">
    <source>
        <dbReference type="Pfam" id="PF00294"/>
    </source>
</evidence>
<dbReference type="InterPro" id="IPR029056">
    <property type="entry name" value="Ribokinase-like"/>
</dbReference>
<dbReference type="AlphaFoldDB" id="A0A517QP10"/>
<dbReference type="EC" id="2.7.1.45" evidence="5"/>
<keyword evidence="2 5" id="KW-0808">Transferase</keyword>
<dbReference type="Pfam" id="PF00294">
    <property type="entry name" value="PfkB"/>
    <property type="match status" value="1"/>
</dbReference>
<dbReference type="EMBL" id="CP036267">
    <property type="protein sequence ID" value="QDT33366.1"/>
    <property type="molecule type" value="Genomic_DNA"/>
</dbReference>
<evidence type="ECO:0000313" key="6">
    <source>
        <dbReference type="Proteomes" id="UP000315724"/>
    </source>
</evidence>
<dbReference type="InterPro" id="IPR011611">
    <property type="entry name" value="PfkB_dom"/>
</dbReference>
<name>A0A517QP10_9PLAN</name>
<comment type="similarity">
    <text evidence="1">Belongs to the carbohydrate kinase PfkB family.</text>
</comment>
<evidence type="ECO:0000313" key="5">
    <source>
        <dbReference type="EMBL" id="QDT33366.1"/>
    </source>
</evidence>
<evidence type="ECO:0000256" key="1">
    <source>
        <dbReference type="ARBA" id="ARBA00010688"/>
    </source>
</evidence>
<dbReference type="PANTHER" id="PTHR43320">
    <property type="entry name" value="SUGAR KINASE"/>
    <property type="match status" value="1"/>
</dbReference>
<gene>
    <name evidence="5" type="primary">kdgK</name>
    <name evidence="5" type="ORF">Mal48_26190</name>
</gene>
<sequence>MSLGNHKNVAHFGELLLRLDTPGHQRFVQASSFGLTFTGGEANVAVALQQWGLKTSIASAVPANDLGEMCLNHLRRYGVNTDSVIRSGNRLGILYVESGAGQRGSQVIYDRDATSFRELEPGMIDWEAFLKNAGLFHFTGTALVGPGTRNLLFEGLRVAKEKKIPISFDPSYRSQLWSLDEAKKVFCEVLPSVDIFLGSEADASTFFGVEASGDEALTALAAKYNLQWVAFTDREVDEMGVNHYSARLSNGATVFKSSTYQTVSVDRIGTGDAFAAGIIRGFLIQQQPEETLNFATAAAVLKHTIPGDFAFLSVDEVESLMNGQGIGKVKR</sequence>